<dbReference type="KEGG" id="lnu:N7U66_01940"/>
<evidence type="ECO:0000256" key="3">
    <source>
        <dbReference type="ARBA" id="ARBA00022574"/>
    </source>
</evidence>
<dbReference type="InterPro" id="IPR015943">
    <property type="entry name" value="WD40/YVTN_repeat-like_dom_sf"/>
</dbReference>
<dbReference type="SMART" id="SM00320">
    <property type="entry name" value="WD40"/>
    <property type="match status" value="4"/>
</dbReference>
<keyword evidence="3" id="KW-0853">WD repeat</keyword>
<dbReference type="Gene3D" id="2.130.10.10">
    <property type="entry name" value="YVTN repeat-like/Quinoprotein amine dehydrogenase"/>
    <property type="match status" value="2"/>
</dbReference>
<proteinExistence type="predicted"/>
<dbReference type="GO" id="GO:0005737">
    <property type="term" value="C:cytoplasm"/>
    <property type="evidence" value="ECO:0007669"/>
    <property type="project" value="UniProtKB-ARBA"/>
</dbReference>
<evidence type="ECO:0000313" key="7">
    <source>
        <dbReference type="Proteomes" id="UP001164705"/>
    </source>
</evidence>
<dbReference type="EMBL" id="CP113088">
    <property type="protein sequence ID" value="WAC02497.1"/>
    <property type="molecule type" value="Genomic_DNA"/>
</dbReference>
<keyword evidence="2" id="KW-0963">Cytoplasm</keyword>
<protein>
    <recommendedName>
        <fullName evidence="5">Nucleoporin Nup159/Nup146 N-terminal domain-containing protein</fullName>
    </recommendedName>
</protein>
<dbReference type="GO" id="GO:0043130">
    <property type="term" value="F:ubiquitin binding"/>
    <property type="evidence" value="ECO:0007669"/>
    <property type="project" value="TreeGrafter"/>
</dbReference>
<dbReference type="InterPro" id="IPR036322">
    <property type="entry name" value="WD40_repeat_dom_sf"/>
</dbReference>
<dbReference type="InterPro" id="IPR001680">
    <property type="entry name" value="WD40_rpt"/>
</dbReference>
<dbReference type="PANTHER" id="PTHR19849">
    <property type="entry name" value="PHOSPHOLIPASE A-2-ACTIVATING PROTEIN"/>
    <property type="match status" value="1"/>
</dbReference>
<evidence type="ECO:0000256" key="2">
    <source>
        <dbReference type="ARBA" id="ARBA00022490"/>
    </source>
</evidence>
<dbReference type="PANTHER" id="PTHR19849:SF0">
    <property type="entry name" value="PHOSPHOLIPASE A-2-ACTIVATING PROTEIN"/>
    <property type="match status" value="1"/>
</dbReference>
<dbReference type="GO" id="GO:0043161">
    <property type="term" value="P:proteasome-mediated ubiquitin-dependent protein catabolic process"/>
    <property type="evidence" value="ECO:0007669"/>
    <property type="project" value="TreeGrafter"/>
</dbReference>
<reference evidence="6" key="1">
    <citation type="submission" date="2022-11" db="EMBL/GenBank/DDBJ databases">
        <title>Lacinutrix neustonica HL-RS19T sp. nov., isolated from the surface microlayer sample of brackish Lake Shihwa.</title>
        <authorList>
            <person name="Choi J.Y."/>
            <person name="Hwang C.Y."/>
        </authorList>
    </citation>
    <scope>NUCLEOTIDE SEQUENCE</scope>
    <source>
        <strain evidence="6">HL-RS19</strain>
    </source>
</reference>
<name>A0A9E8MVQ7_9FLAO</name>
<dbReference type="Proteomes" id="UP001164705">
    <property type="component" value="Chromosome"/>
</dbReference>
<sequence length="200" mass="22271">MELFGTILASIALNEMIISIIANSNKKHIIAVGTSGSVYVFSYELILQKTIKVHNNWIWDVILLDNDTIVTCSEDGSMVLTNLNAASTKCLYKQNEALFSLCNTTNSIFIGTKNGNVIYFSLKGNTAKTIHLHKDIIRSIKYHKNEIITCGEDNKIMAYNPTTKLKRKIVQTDNFIQDTIVLNNQLYSAGFDGSITISAI</sequence>
<feature type="domain" description="Nucleoporin Nup159/Nup146 N-terminal" evidence="5">
    <location>
        <begin position="16"/>
        <end position="163"/>
    </location>
</feature>
<organism evidence="6 7">
    <name type="scientific">Lacinutrix neustonica</name>
    <dbReference type="NCBI Taxonomy" id="2980107"/>
    <lineage>
        <taxon>Bacteria</taxon>
        <taxon>Pseudomonadati</taxon>
        <taxon>Bacteroidota</taxon>
        <taxon>Flavobacteriia</taxon>
        <taxon>Flavobacteriales</taxon>
        <taxon>Flavobacteriaceae</taxon>
        <taxon>Lacinutrix</taxon>
    </lineage>
</organism>
<accession>A0A9E8MVQ7</accession>
<evidence type="ECO:0000256" key="4">
    <source>
        <dbReference type="ARBA" id="ARBA00022737"/>
    </source>
</evidence>
<dbReference type="InterPro" id="IPR039462">
    <property type="entry name" value="Nup159/Nup146_N"/>
</dbReference>
<evidence type="ECO:0000256" key="1">
    <source>
        <dbReference type="ARBA" id="ARBA00022448"/>
    </source>
</evidence>
<gene>
    <name evidence="6" type="ORF">N7U66_01940</name>
</gene>
<dbReference type="GO" id="GO:0010992">
    <property type="term" value="P:ubiquitin recycling"/>
    <property type="evidence" value="ECO:0007669"/>
    <property type="project" value="TreeGrafter"/>
</dbReference>
<dbReference type="RefSeq" id="WP_267677094.1">
    <property type="nucleotide sequence ID" value="NZ_CP113088.1"/>
</dbReference>
<dbReference type="Pfam" id="PF16755">
    <property type="entry name" value="Beta-prop_NUP159_NUP214"/>
    <property type="match status" value="1"/>
</dbReference>
<keyword evidence="4" id="KW-0677">Repeat</keyword>
<dbReference type="AlphaFoldDB" id="A0A9E8MVQ7"/>
<keyword evidence="7" id="KW-1185">Reference proteome</keyword>
<evidence type="ECO:0000259" key="5">
    <source>
        <dbReference type="Pfam" id="PF16755"/>
    </source>
</evidence>
<keyword evidence="1" id="KW-0813">Transport</keyword>
<dbReference type="SUPFAM" id="SSF50978">
    <property type="entry name" value="WD40 repeat-like"/>
    <property type="match status" value="1"/>
</dbReference>
<evidence type="ECO:0000313" key="6">
    <source>
        <dbReference type="EMBL" id="WAC02497.1"/>
    </source>
</evidence>